<proteinExistence type="predicted"/>
<reference evidence="9 10" key="1">
    <citation type="submission" date="2019-12" db="EMBL/GenBank/DDBJ databases">
        <title>Draft genome sequence of the ascomycete Xylaria multiplex DSM 110363.</title>
        <authorList>
            <person name="Buettner E."/>
            <person name="Kellner H."/>
        </authorList>
    </citation>
    <scope>NUCLEOTIDE SEQUENCE [LARGE SCALE GENOMIC DNA]</scope>
    <source>
        <strain evidence="9 10">DSM 110363</strain>
    </source>
</reference>
<feature type="repeat" description="ANK" evidence="3">
    <location>
        <begin position="1279"/>
        <end position="1311"/>
    </location>
</feature>
<feature type="repeat" description="ANK" evidence="3">
    <location>
        <begin position="1246"/>
        <end position="1278"/>
    </location>
</feature>
<feature type="transmembrane region" description="Helical" evidence="5">
    <location>
        <begin position="2178"/>
        <end position="2197"/>
    </location>
</feature>
<dbReference type="PANTHER" id="PTHR24126">
    <property type="entry name" value="ANKYRIN REPEAT, PH AND SEC7 DOMAIN CONTAINING PROTEIN SECG-RELATED"/>
    <property type="match status" value="1"/>
</dbReference>
<dbReference type="Proteomes" id="UP000481858">
    <property type="component" value="Unassembled WGS sequence"/>
</dbReference>
<evidence type="ECO:0000259" key="7">
    <source>
        <dbReference type="Pfam" id="PF22939"/>
    </source>
</evidence>
<feature type="repeat" description="ANK" evidence="3">
    <location>
        <begin position="1143"/>
        <end position="1175"/>
    </location>
</feature>
<dbReference type="InterPro" id="IPR002110">
    <property type="entry name" value="Ankyrin_rpt"/>
</dbReference>
<accession>A0A7C8MNY6</accession>
<dbReference type="Pfam" id="PF24883">
    <property type="entry name" value="NPHP3_N"/>
    <property type="match status" value="1"/>
</dbReference>
<dbReference type="PANTHER" id="PTHR24126:SF14">
    <property type="entry name" value="ANK_REP_REGION DOMAIN-CONTAINING PROTEIN"/>
    <property type="match status" value="1"/>
</dbReference>
<dbReference type="Pfam" id="PF13637">
    <property type="entry name" value="Ank_4"/>
    <property type="match status" value="1"/>
</dbReference>
<feature type="domain" description="Heterokaryon incompatibility" evidence="6">
    <location>
        <begin position="1647"/>
        <end position="1784"/>
    </location>
</feature>
<feature type="repeat" description="ANK" evidence="3">
    <location>
        <begin position="1213"/>
        <end position="1245"/>
    </location>
</feature>
<dbReference type="PRINTS" id="PR01415">
    <property type="entry name" value="ANKYRIN"/>
</dbReference>
<comment type="caution">
    <text evidence="9">The sequence shown here is derived from an EMBL/GenBank/DDBJ whole genome shotgun (WGS) entry which is preliminary data.</text>
</comment>
<evidence type="ECO:0000313" key="9">
    <source>
        <dbReference type="EMBL" id="KAF2965113.1"/>
    </source>
</evidence>
<dbReference type="InterPro" id="IPR036770">
    <property type="entry name" value="Ankyrin_rpt-contain_sf"/>
</dbReference>
<feature type="coiled-coil region" evidence="4">
    <location>
        <begin position="408"/>
        <end position="435"/>
    </location>
</feature>
<dbReference type="PROSITE" id="PS50297">
    <property type="entry name" value="ANK_REP_REGION"/>
    <property type="match status" value="10"/>
</dbReference>
<dbReference type="Pfam" id="PF12796">
    <property type="entry name" value="Ank_2"/>
    <property type="match status" value="3"/>
</dbReference>
<dbReference type="InterPro" id="IPR054471">
    <property type="entry name" value="GPIID_WHD"/>
</dbReference>
<sequence>MSPTIIADVEKRGVKNAWDRLAIVGNCCSYPVRMDIERLRRSGYSLSLSMLAMCLLNGEILDNRPSDKHTPLNITVSEFLKAQSFDRLSSPLEQRGLTFNKGSRFINVKLNKSGILTKGHLWRLGRIIQTAHFNHKHPRVYSPRGELTSPEQRYLAQLAQNLKTYRESRDLAGRIAEYLREDAFGCAPFQTGENYMCMMMVEVSNAIKEGKTLRLGSLVGSDECMAIFICESDDQPGFVFTSSRPKNHNSETHEANDTDRHVSLAPIGLLDEKVQYPMATASSLAAARPVVGQALQDAVKEFRSVLNEEQRCELDKLDPVPDANAILVFTARLDRIDPNRRGRSFSSRLHTILLAVRNFCSIVDTFVSSHPEIAALVWGSAFWNSFEQEFKSDIDDIQRLSNHVKEDIALAQAQADSQERQLQALEREHASFNRSAARKFFSRTDERLDQMHEWQVQRDARKTRKRRQQLLDALSTYDHLRALKQSRLKRYKNTSDWIFQTPEFRRWADGEVPLLCCFGKSKTIATASVIDHILCERGSDCTVSFFFMESGNPESLCADTIIRSILRQRLDPTNIPREVVEGLELLGDSGLDELVKLLHIIMPPPKASYIVIDGFDECEKPDRDTLLIALSSLAVSKNIRLFLSGRAGIWREIQLRFTTFNIVSMDCPLAHDGIQMFIEDIVREKIQNRELRIGDPCLEGEIKLALSHGAQGMLLWVIFQIYEICAQHCDEDIRNILKHLPKSLTETYCRVLQRIISRGHGKDAQKIFPWIAASKQFLSLSQLREAIAIEIGQQYLKPERLYNDIENAALWCENLIQVDEEDQLVQFAHSTVREFLVKEPLDSTLVEFHVDVEEFDHYIGEICVTYLNLNDFKTTVARRAKPLLLHDTTQIIQSALGHQSKSASMLAKLRPKSASKPVDLSALQSLTGKNSFTNHEKLVLGYPFLDYASTNWILHTKNFQRGISKTWRLWENMIVYGHDLVKPPWGVAPLNADYSILEWAYDICHLGLIGLVASPNTLVGGRRARIIQRSVTDRNIDVLSIFFKGENLGWIKDYLLRDAAGKGHLEIVEGFLATNANANVVLEDCPDIIGAHDSLDSSEYLTAVVTNKYHGLTALHAAVEGGHLEVAKRLIAAKVDINTATKDGESALCIAARCGHIEIVNILLATGADVNAAAADLYGKTALQAAAKGGNIEIVKMLLAAKADINAAAVNESGQTALQAAAKGGNIEIVKILLAAKADINAANKHGYTALQAAAENGHIEIVDILLISGADVNAADSYGQTALQAAAEYGHIKIVGMLLAAKADVNVVTYNGYTALQKAARNGRTEIVKTLLAAKADANAAPSYGRTALQAAAEHGHLRIVEMLLAAKADINAATKHGYTALQAAAGNGHVRIVDILLTAKADVNAVNSYGRTALHAATESYHIKIVKMLLAAKADIQLAFNQEFRGLPSWHGIVLGTLQTSWRIDEKCVLCQILSKTTHETSIDALLSEARRGVVSGELDLQFPFQLRAFPLLPHLGGIQHQDRAAGLRNEVSEYFLAAVPDPSGAFSDGVYQKALRDQVAERGYLVCHQSSTRPLFIPRVVSCVFEPSIVKDWLNCCQVHHMSCLLDQNPSRLHDVAPKLNLIDCESRRVVNCSTLDRHVELEYVALSYIWGSGSDASITTEVGPQLLSMLPRVIEDAISVTLSLGYRFIWVDRYCIDQHDVSKKHEQIMHMDLIYQYAALTIIAAAGTDETYGLPGVSRMRPTRQWSFKGDDYSITSTLPSPQCFIRQSRWATRGWTYQEAVLSTRRLVFTDDQLYFECNSMSCYESLDISWDAYYSRSRPYLKEFMRPTLFSFQQTVPASDSRHPSPELVNFTTYTRCAGQYSRRTLSFDNDSLNAFGGIIRKLETTETSPVYHIWGVPFIYSADQKEQEDHSPLVPSTFTRLFPRQPLLLNLDQVRLESLAAGLSWRHDISTVPPRRRTGFPSWSWVGWEGAVTWPTMSQNTPFQSLKWPSTSIYFKERDEDTQEACDAPAQLNQLQHPRILCIETTPMSRDAFTRGEDPRKLCISSGGRADLYPSKRGLDAEEALQGIQNGYYEVIELATIGANSYLMLVNLKGRVAYRVGTLVARLFENPSSRSLNMAELYIPLLLALLVDLPAGAPISPSSENYTDPVITETETTQETAPDWSGMSTPVIIGIVLGVLWAVMFILWFVHRLLFHGCGYYFSCCGSVEEVDSARVQG</sequence>
<feature type="repeat" description="ANK" evidence="3">
    <location>
        <begin position="1378"/>
        <end position="1410"/>
    </location>
</feature>
<keyword evidence="5" id="KW-0472">Membrane</keyword>
<evidence type="ECO:0000313" key="10">
    <source>
        <dbReference type="Proteomes" id="UP000481858"/>
    </source>
</evidence>
<feature type="domain" description="GPI inositol-deacylase winged helix" evidence="7">
    <location>
        <begin position="761"/>
        <end position="844"/>
    </location>
</feature>
<gene>
    <name evidence="9" type="ORF">GQX73_g8449</name>
</gene>
<organism evidence="9 10">
    <name type="scientific">Xylaria multiplex</name>
    <dbReference type="NCBI Taxonomy" id="323545"/>
    <lineage>
        <taxon>Eukaryota</taxon>
        <taxon>Fungi</taxon>
        <taxon>Dikarya</taxon>
        <taxon>Ascomycota</taxon>
        <taxon>Pezizomycotina</taxon>
        <taxon>Sordariomycetes</taxon>
        <taxon>Xylariomycetidae</taxon>
        <taxon>Xylariales</taxon>
        <taxon>Xylariaceae</taxon>
        <taxon>Xylaria</taxon>
    </lineage>
</organism>
<dbReference type="Pfam" id="PF00023">
    <property type="entry name" value="Ank"/>
    <property type="match status" value="2"/>
</dbReference>
<keyword evidence="1" id="KW-0677">Repeat</keyword>
<evidence type="ECO:0000256" key="4">
    <source>
        <dbReference type="SAM" id="Coils"/>
    </source>
</evidence>
<protein>
    <submittedName>
        <fullName evidence="9">Uncharacterized protein</fullName>
    </submittedName>
</protein>
<feature type="repeat" description="ANK" evidence="3">
    <location>
        <begin position="1110"/>
        <end position="1142"/>
    </location>
</feature>
<feature type="repeat" description="ANK" evidence="3">
    <location>
        <begin position="1178"/>
        <end position="1210"/>
    </location>
</feature>
<keyword evidence="5" id="KW-1133">Transmembrane helix</keyword>
<dbReference type="PROSITE" id="PS50088">
    <property type="entry name" value="ANK_REPEAT"/>
    <property type="match status" value="10"/>
</dbReference>
<dbReference type="InParanoid" id="A0A7C8MNY6"/>
<keyword evidence="10" id="KW-1185">Reference proteome</keyword>
<dbReference type="Pfam" id="PF22939">
    <property type="entry name" value="WHD_GPIID"/>
    <property type="match status" value="1"/>
</dbReference>
<keyword evidence="2 3" id="KW-0040">ANK repeat</keyword>
<dbReference type="SMART" id="SM00248">
    <property type="entry name" value="ANK"/>
    <property type="match status" value="11"/>
</dbReference>
<evidence type="ECO:0000256" key="3">
    <source>
        <dbReference type="PROSITE-ProRule" id="PRU00023"/>
    </source>
</evidence>
<evidence type="ECO:0000259" key="6">
    <source>
        <dbReference type="Pfam" id="PF06985"/>
    </source>
</evidence>
<feature type="repeat" description="ANK" evidence="3">
    <location>
        <begin position="1345"/>
        <end position="1377"/>
    </location>
</feature>
<dbReference type="OrthoDB" id="7464126at2759"/>
<evidence type="ECO:0000259" key="8">
    <source>
        <dbReference type="Pfam" id="PF24883"/>
    </source>
</evidence>
<evidence type="ECO:0000256" key="1">
    <source>
        <dbReference type="ARBA" id="ARBA00022737"/>
    </source>
</evidence>
<dbReference type="InterPro" id="IPR056884">
    <property type="entry name" value="NPHP3-like_N"/>
</dbReference>
<feature type="repeat" description="ANK" evidence="3">
    <location>
        <begin position="1411"/>
        <end position="1443"/>
    </location>
</feature>
<feature type="repeat" description="ANK" evidence="3">
    <location>
        <begin position="1312"/>
        <end position="1344"/>
    </location>
</feature>
<evidence type="ECO:0000256" key="2">
    <source>
        <dbReference type="ARBA" id="ARBA00023043"/>
    </source>
</evidence>
<name>A0A7C8MNY6_9PEZI</name>
<keyword evidence="4" id="KW-0175">Coiled coil</keyword>
<dbReference type="Gene3D" id="1.25.40.20">
    <property type="entry name" value="Ankyrin repeat-containing domain"/>
    <property type="match status" value="4"/>
</dbReference>
<keyword evidence="5" id="KW-0812">Transmembrane</keyword>
<dbReference type="SUPFAM" id="SSF48403">
    <property type="entry name" value="Ankyrin repeat"/>
    <property type="match status" value="1"/>
</dbReference>
<feature type="domain" description="Nephrocystin 3-like N-terminal" evidence="8">
    <location>
        <begin position="493"/>
        <end position="646"/>
    </location>
</feature>
<dbReference type="Pfam" id="PF06985">
    <property type="entry name" value="HET"/>
    <property type="match status" value="1"/>
</dbReference>
<dbReference type="InterPro" id="IPR010730">
    <property type="entry name" value="HET"/>
</dbReference>
<dbReference type="EMBL" id="WUBL01000125">
    <property type="protein sequence ID" value="KAF2965113.1"/>
    <property type="molecule type" value="Genomic_DNA"/>
</dbReference>
<evidence type="ECO:0000256" key="5">
    <source>
        <dbReference type="SAM" id="Phobius"/>
    </source>
</evidence>